<dbReference type="EMBL" id="JAEOXF010000016">
    <property type="protein sequence ID" value="MBK4727604.1"/>
    <property type="molecule type" value="Genomic_DNA"/>
</dbReference>
<sequence>MATYKEIADGYAARITRISGEEERLSELQKIIIEIDKIKSGSRLVNDSEKKKLLQEFIESLRRAGFKTGKITASLEEYGGLEELIKSGSSTINNEEIIELMSMMTQKTKG</sequence>
<protein>
    <submittedName>
        <fullName evidence="1">Uncharacterized protein</fullName>
    </submittedName>
</protein>
<keyword evidence="2" id="KW-1185">Reference proteome</keyword>
<evidence type="ECO:0000313" key="2">
    <source>
        <dbReference type="Proteomes" id="UP000633731"/>
    </source>
</evidence>
<gene>
    <name evidence="1" type="ORF">JJL49_20445</name>
</gene>
<dbReference type="Proteomes" id="UP000633731">
    <property type="component" value="Unassembled WGS sequence"/>
</dbReference>
<name>A0ACC5RSC0_ENTAG</name>
<reference evidence="1" key="1">
    <citation type="submission" date="2021-01" db="EMBL/GenBank/DDBJ databases">
        <title>Draft genome of Pantoea agglomerans Eh 335.</title>
        <authorList>
            <person name="Emsley S.A."/>
            <person name="Oline D.K."/>
            <person name="Saw J.H."/>
            <person name="Ushijima B."/>
            <person name="Videau P."/>
            <person name="Koyack M.J."/>
        </authorList>
    </citation>
    <scope>NUCLEOTIDE SEQUENCE</scope>
    <source>
        <strain evidence="1">Eh 335</strain>
    </source>
</reference>
<proteinExistence type="predicted"/>
<comment type="caution">
    <text evidence="1">The sequence shown here is derived from an EMBL/GenBank/DDBJ whole genome shotgun (WGS) entry which is preliminary data.</text>
</comment>
<evidence type="ECO:0000313" key="1">
    <source>
        <dbReference type="EMBL" id="MBK4727604.1"/>
    </source>
</evidence>
<organism evidence="1 2">
    <name type="scientific">Enterobacter agglomerans</name>
    <name type="common">Erwinia herbicola</name>
    <name type="synonym">Pantoea agglomerans</name>
    <dbReference type="NCBI Taxonomy" id="549"/>
    <lineage>
        <taxon>Bacteria</taxon>
        <taxon>Pseudomonadati</taxon>
        <taxon>Pseudomonadota</taxon>
        <taxon>Gammaproteobacteria</taxon>
        <taxon>Enterobacterales</taxon>
        <taxon>Erwiniaceae</taxon>
        <taxon>Pantoea</taxon>
        <taxon>Pantoea agglomerans group</taxon>
    </lineage>
</organism>
<accession>A0ACC5RSC0</accession>